<evidence type="ECO:0000313" key="2">
    <source>
        <dbReference type="EMBL" id="RPF22950.1"/>
    </source>
</evidence>
<dbReference type="PANTHER" id="PTHR38446:SF1">
    <property type="entry name" value="BLL0914 PROTEIN"/>
    <property type="match status" value="1"/>
</dbReference>
<name>A0A3N4YWB5_9MICO</name>
<accession>A0A3N4YWB5</accession>
<feature type="transmembrane region" description="Helical" evidence="1">
    <location>
        <begin position="113"/>
        <end position="130"/>
    </location>
</feature>
<dbReference type="InterPro" id="IPR009732">
    <property type="entry name" value="DUF1304"/>
</dbReference>
<sequence length="131" mass="13254">MIITGLVLAGLAALVHVYIFYLESVAWRSRRARATFGVASDEEARVTQPLAFNQGFYNLFLAVEVALGIVLTAVGTTAVGATLVFVGAGSMVAAALVLVLSNPSMAPAAAKQGAIPLLGVVALAIGLAVGA</sequence>
<keyword evidence="3" id="KW-1185">Reference proteome</keyword>
<dbReference type="AlphaFoldDB" id="A0A3N4YWB5"/>
<dbReference type="Pfam" id="PF06993">
    <property type="entry name" value="DUF1304"/>
    <property type="match status" value="1"/>
</dbReference>
<proteinExistence type="predicted"/>
<keyword evidence="1" id="KW-1133">Transmembrane helix</keyword>
<protein>
    <submittedName>
        <fullName evidence="2">Putative membrane protein</fullName>
    </submittedName>
</protein>
<gene>
    <name evidence="2" type="ORF">EDD34_3629</name>
</gene>
<comment type="caution">
    <text evidence="2">The sequence shown here is derived from an EMBL/GenBank/DDBJ whole genome shotgun (WGS) entry which is preliminary data.</text>
</comment>
<dbReference type="EMBL" id="RKQZ01000001">
    <property type="protein sequence ID" value="RPF22950.1"/>
    <property type="molecule type" value="Genomic_DNA"/>
</dbReference>
<feature type="transmembrane region" description="Helical" evidence="1">
    <location>
        <begin position="55"/>
        <end position="74"/>
    </location>
</feature>
<feature type="transmembrane region" description="Helical" evidence="1">
    <location>
        <begin position="80"/>
        <end position="101"/>
    </location>
</feature>
<reference evidence="2 3" key="1">
    <citation type="submission" date="2018-11" db="EMBL/GenBank/DDBJ databases">
        <title>Sequencing the genomes of 1000 actinobacteria strains.</title>
        <authorList>
            <person name="Klenk H.-P."/>
        </authorList>
    </citation>
    <scope>NUCLEOTIDE SEQUENCE [LARGE SCALE GENOMIC DNA]</scope>
    <source>
        <strain evidence="2 3">DSM 15700</strain>
    </source>
</reference>
<dbReference type="OrthoDB" id="9803832at2"/>
<dbReference type="PANTHER" id="PTHR38446">
    <property type="entry name" value="BLL0914 PROTEIN"/>
    <property type="match status" value="1"/>
</dbReference>
<dbReference type="RefSeq" id="WP_123815800.1">
    <property type="nucleotide sequence ID" value="NZ_RKQZ01000001.1"/>
</dbReference>
<keyword evidence="1" id="KW-0812">Transmembrane</keyword>
<evidence type="ECO:0000313" key="3">
    <source>
        <dbReference type="Proteomes" id="UP000280501"/>
    </source>
</evidence>
<evidence type="ECO:0000256" key="1">
    <source>
        <dbReference type="SAM" id="Phobius"/>
    </source>
</evidence>
<dbReference type="Proteomes" id="UP000280501">
    <property type="component" value="Unassembled WGS sequence"/>
</dbReference>
<keyword evidence="1" id="KW-0472">Membrane</keyword>
<feature type="transmembrane region" description="Helical" evidence="1">
    <location>
        <begin position="6"/>
        <end position="23"/>
    </location>
</feature>
<organism evidence="2 3">
    <name type="scientific">Myceligenerans xiligouense</name>
    <dbReference type="NCBI Taxonomy" id="253184"/>
    <lineage>
        <taxon>Bacteria</taxon>
        <taxon>Bacillati</taxon>
        <taxon>Actinomycetota</taxon>
        <taxon>Actinomycetes</taxon>
        <taxon>Micrococcales</taxon>
        <taxon>Promicromonosporaceae</taxon>
        <taxon>Myceligenerans</taxon>
    </lineage>
</organism>